<dbReference type="EMBL" id="SRJC01000003">
    <property type="protein sequence ID" value="TGB02510.1"/>
    <property type="molecule type" value="Genomic_DNA"/>
</dbReference>
<dbReference type="PANTHER" id="PTHR30033">
    <property type="entry name" value="FLAGELLAR HOOK-ASSOCIATED PROTEIN 1"/>
    <property type="match status" value="1"/>
</dbReference>
<dbReference type="InterPro" id="IPR002371">
    <property type="entry name" value="FlgK"/>
</dbReference>
<dbReference type="Proteomes" id="UP000297982">
    <property type="component" value="Unassembled WGS sequence"/>
</dbReference>
<comment type="caution">
    <text evidence="3">The sequence shown here is derived from an EMBL/GenBank/DDBJ whole genome shotgun (WGS) entry which is preliminary data.</text>
</comment>
<reference evidence="3 4" key="1">
    <citation type="journal article" date="2003" name="Int. J. Syst. Evol. Microbiol.">
        <title>Halobacillus salinus sp. nov., isolated from a salt lake on the coast of the East Sea in Korea.</title>
        <authorList>
            <person name="Yoon J.H."/>
            <person name="Kang K.H."/>
            <person name="Park Y.H."/>
        </authorList>
    </citation>
    <scope>NUCLEOTIDE SEQUENCE [LARGE SCALE GENOMIC DNA]</scope>
    <source>
        <strain evidence="3 4">HSL-3</strain>
    </source>
</reference>
<evidence type="ECO:0000313" key="4">
    <source>
        <dbReference type="Proteomes" id="UP000297982"/>
    </source>
</evidence>
<evidence type="ECO:0000256" key="1">
    <source>
        <dbReference type="ARBA" id="ARBA00009677"/>
    </source>
</evidence>
<dbReference type="GO" id="GO:0005198">
    <property type="term" value="F:structural molecule activity"/>
    <property type="evidence" value="ECO:0007669"/>
    <property type="project" value="InterPro"/>
</dbReference>
<dbReference type="GO" id="GO:0044780">
    <property type="term" value="P:bacterial-type flagellum assembly"/>
    <property type="evidence" value="ECO:0007669"/>
    <property type="project" value="InterPro"/>
</dbReference>
<evidence type="ECO:0000259" key="2">
    <source>
        <dbReference type="Pfam" id="PF06429"/>
    </source>
</evidence>
<dbReference type="Pfam" id="PF06429">
    <property type="entry name" value="Flg_bbr_C"/>
    <property type="match status" value="1"/>
</dbReference>
<dbReference type="InterPro" id="IPR010930">
    <property type="entry name" value="Flg_bb/hook_C_dom"/>
</dbReference>
<feature type="domain" description="Flagellar basal-body/hook protein C-terminal" evidence="2">
    <location>
        <begin position="28"/>
        <end position="67"/>
    </location>
</feature>
<organism evidence="3 4">
    <name type="scientific">Halobacillus salinus</name>
    <dbReference type="NCBI Taxonomy" id="192814"/>
    <lineage>
        <taxon>Bacteria</taxon>
        <taxon>Bacillati</taxon>
        <taxon>Bacillota</taxon>
        <taxon>Bacilli</taxon>
        <taxon>Bacillales</taxon>
        <taxon>Bacillaceae</taxon>
        <taxon>Halobacillus</taxon>
    </lineage>
</organism>
<proteinExistence type="inferred from homology"/>
<keyword evidence="4" id="KW-1185">Reference proteome</keyword>
<dbReference type="SUPFAM" id="SSF64518">
    <property type="entry name" value="Phase 1 flagellin"/>
    <property type="match status" value="1"/>
</dbReference>
<dbReference type="STRING" id="192814.GCA_900166575_03329"/>
<dbReference type="GO" id="GO:0009424">
    <property type="term" value="C:bacterial-type flagellum hook"/>
    <property type="evidence" value="ECO:0007669"/>
    <property type="project" value="InterPro"/>
</dbReference>
<accession>A0A4Z0GXI8</accession>
<dbReference type="PANTHER" id="PTHR30033:SF1">
    <property type="entry name" value="FLAGELLAR HOOK-ASSOCIATED PROTEIN 1"/>
    <property type="match status" value="1"/>
</dbReference>
<evidence type="ECO:0000313" key="3">
    <source>
        <dbReference type="EMBL" id="TGB02510.1"/>
    </source>
</evidence>
<sequence length="74" mass="8428">MAVDTQEANRMVNNTNILKQSVVEQRQSISAVSLDEEMTNMIKFQHAYNAAARNMTVVDEMIDRIINQMGRVGR</sequence>
<protein>
    <recommendedName>
        <fullName evidence="2">Flagellar basal-body/hook protein C-terminal domain-containing protein</fullName>
    </recommendedName>
</protein>
<comment type="similarity">
    <text evidence="1">Belongs to the flagella basal body rod proteins family.</text>
</comment>
<dbReference type="AlphaFoldDB" id="A0A4Z0GXI8"/>
<name>A0A4Z0GXI8_9BACI</name>
<gene>
    <name evidence="3" type="ORF">E4663_13590</name>
</gene>